<accession>A0A2G8TB99</accession>
<reference evidence="5 6" key="1">
    <citation type="submission" date="2017-10" db="EMBL/GenBank/DDBJ databases">
        <title>Massilia psychrophilum sp. nov., a novel purple-pigmented bacterium isolated from Tianshan glacier, Xinjiang Municipality, China.</title>
        <authorList>
            <person name="Wang H."/>
        </authorList>
    </citation>
    <scope>NUCLEOTIDE SEQUENCE [LARGE SCALE GENOMIC DNA]</scope>
    <source>
        <strain evidence="5 6">JCM 30074</strain>
    </source>
</reference>
<evidence type="ECO:0000259" key="4">
    <source>
        <dbReference type="Pfam" id="PF02225"/>
    </source>
</evidence>
<evidence type="ECO:0000313" key="5">
    <source>
        <dbReference type="EMBL" id="PIL43302.1"/>
    </source>
</evidence>
<keyword evidence="6" id="KW-1185">Reference proteome</keyword>
<sequence>MKSNKLPSLTLIAAALALSCAAAGTAQAAATITIVNANAPGVGFNETTPAAPVGGNTGTTVGQQRLIAFTHAANIWGATLTSATPIVINAVFRPLTCTATGATLGSAGATRVFSDFTGAPKTGTWYSYALANKLYGSEASTTPVPQINANFNSELGKPGCLTGTSFYLGLDANHGTNIDFVATLLHEMGHGLGFQTFTNGLSGNQLGADAAGVGGLPSAWDHFLLDNTTNKLWSAMTPEERRASSLKPTGLSWTGARVNAGVPTVLSATPQLRLVGYGAKQAANLYSVGAADFGPPIGSPPVSGEIAKVALQADSPGVACTPFNAANTAAVYGKIALVSRGTCGFTFKVKNAQLAGAIGVIVADNVQAALSGLGGVDPTITIPAVRVTLADGNAIAASLVKPNGDMAGTVGKLELSKTLIAGTDSQQRMTMYAPNPYESGSSISHFNTSAKRNQLMEPSISADLTHSVTLPVDLTFELLKDIGW</sequence>
<dbReference type="AlphaFoldDB" id="A0A2G8TB99"/>
<protein>
    <submittedName>
        <fullName evidence="5">Peptidase</fullName>
    </submittedName>
</protein>
<organism evidence="5 6">
    <name type="scientific">Massilia eurypsychrophila</name>
    <dbReference type="NCBI Taxonomy" id="1485217"/>
    <lineage>
        <taxon>Bacteria</taxon>
        <taxon>Pseudomonadati</taxon>
        <taxon>Pseudomonadota</taxon>
        <taxon>Betaproteobacteria</taxon>
        <taxon>Burkholderiales</taxon>
        <taxon>Oxalobacteraceae</taxon>
        <taxon>Telluria group</taxon>
        <taxon>Massilia</taxon>
    </lineage>
</organism>
<dbReference type="OrthoDB" id="614750at2"/>
<dbReference type="RefSeq" id="WP_099791456.1">
    <property type="nucleotide sequence ID" value="NZ_JBHLYV010000018.1"/>
</dbReference>
<comment type="caution">
    <text evidence="5">The sequence shown here is derived from an EMBL/GenBank/DDBJ whole genome shotgun (WGS) entry which is preliminary data.</text>
</comment>
<dbReference type="InterPro" id="IPR046450">
    <property type="entry name" value="PA_dom_sf"/>
</dbReference>
<dbReference type="PANTHER" id="PTHR22702:SF1">
    <property type="entry name" value="PROTEASE-ASSOCIATED DOMAIN-CONTAINING PROTEIN 1"/>
    <property type="match status" value="1"/>
</dbReference>
<dbReference type="PANTHER" id="PTHR22702">
    <property type="entry name" value="PROTEASE-ASSOCIATED DOMAIN-CONTAINING PROTEIN"/>
    <property type="match status" value="1"/>
</dbReference>
<dbReference type="SUPFAM" id="SSF52025">
    <property type="entry name" value="PA domain"/>
    <property type="match status" value="1"/>
</dbReference>
<dbReference type="InterPro" id="IPR003137">
    <property type="entry name" value="PA_domain"/>
</dbReference>
<dbReference type="PROSITE" id="PS51257">
    <property type="entry name" value="PROKAR_LIPOPROTEIN"/>
    <property type="match status" value="1"/>
</dbReference>
<evidence type="ECO:0000313" key="6">
    <source>
        <dbReference type="Proteomes" id="UP000230390"/>
    </source>
</evidence>
<evidence type="ECO:0000256" key="1">
    <source>
        <dbReference type="ARBA" id="ARBA00022729"/>
    </source>
</evidence>
<dbReference type="Pfam" id="PF02225">
    <property type="entry name" value="PA"/>
    <property type="match status" value="1"/>
</dbReference>
<dbReference type="CDD" id="cd04818">
    <property type="entry name" value="PA_subtilisin_1"/>
    <property type="match status" value="1"/>
</dbReference>
<gene>
    <name evidence="5" type="ORF">CR105_20025</name>
</gene>
<evidence type="ECO:0000256" key="3">
    <source>
        <dbReference type="SAM" id="SignalP"/>
    </source>
</evidence>
<feature type="signal peptide" evidence="3">
    <location>
        <begin position="1"/>
        <end position="28"/>
    </location>
</feature>
<dbReference type="EMBL" id="PDOC01000015">
    <property type="protein sequence ID" value="PIL43302.1"/>
    <property type="molecule type" value="Genomic_DNA"/>
</dbReference>
<keyword evidence="1 3" id="KW-0732">Signal</keyword>
<dbReference type="Proteomes" id="UP000230390">
    <property type="component" value="Unassembled WGS sequence"/>
</dbReference>
<evidence type="ECO:0000256" key="2">
    <source>
        <dbReference type="ARBA" id="ARBA00023180"/>
    </source>
</evidence>
<keyword evidence="2" id="KW-0325">Glycoprotein</keyword>
<dbReference type="Gene3D" id="3.50.30.30">
    <property type="match status" value="1"/>
</dbReference>
<name>A0A2G8TB99_9BURK</name>
<proteinExistence type="predicted"/>
<feature type="chain" id="PRO_5013755431" evidence="3">
    <location>
        <begin position="29"/>
        <end position="484"/>
    </location>
</feature>
<feature type="domain" description="PA" evidence="4">
    <location>
        <begin position="312"/>
        <end position="395"/>
    </location>
</feature>